<dbReference type="InterPro" id="IPR031641">
    <property type="entry name" value="PapA_C"/>
</dbReference>
<dbReference type="SUPFAM" id="SSF52777">
    <property type="entry name" value="CoA-dependent acyltransferases"/>
    <property type="match status" value="2"/>
</dbReference>
<dbReference type="GO" id="GO:0016746">
    <property type="term" value="F:acyltransferase activity"/>
    <property type="evidence" value="ECO:0007669"/>
    <property type="project" value="UniProtKB-KW"/>
</dbReference>
<dbReference type="Proteomes" id="UP000827889">
    <property type="component" value="Chromosome 10"/>
</dbReference>
<dbReference type="GeneID" id="115753916"/>
<evidence type="ECO:0000313" key="5">
    <source>
        <dbReference type="Proteomes" id="UP000827889"/>
    </source>
</evidence>
<evidence type="ECO:0000256" key="3">
    <source>
        <dbReference type="SAM" id="SignalP"/>
    </source>
</evidence>
<accession>A0A8B8QQ93</accession>
<proteinExistence type="predicted"/>
<keyword evidence="3" id="KW-0732">Signal</keyword>
<evidence type="ECO:0000256" key="1">
    <source>
        <dbReference type="ARBA" id="ARBA00022679"/>
    </source>
</evidence>
<dbReference type="RefSeq" id="XP_030548633.2">
    <property type="nucleotide sequence ID" value="XM_030692773.2"/>
</dbReference>
<dbReference type="PANTHER" id="PTHR34375:SF2">
    <property type="entry name" value="GATA ZINC FINGER PROTEIN"/>
    <property type="match status" value="1"/>
</dbReference>
<dbReference type="AlphaFoldDB" id="A0A8B8QQ93"/>
<reference evidence="6" key="1">
    <citation type="submission" date="2025-08" db="UniProtKB">
        <authorList>
            <consortium name="RefSeq"/>
        </authorList>
    </citation>
    <scope>IDENTIFICATION</scope>
    <source>
        <tissue evidence="6">Leaf</tissue>
    </source>
</reference>
<feature type="chain" id="PRO_5045429118" evidence="3">
    <location>
        <begin position="31"/>
        <end position="490"/>
    </location>
</feature>
<dbReference type="KEGG" id="rarg:115753916"/>
<evidence type="ECO:0000313" key="6">
    <source>
        <dbReference type="RefSeq" id="XP_030548633.2"/>
    </source>
</evidence>
<keyword evidence="5" id="KW-1185">Reference proteome</keyword>
<dbReference type="Gene3D" id="3.30.559.30">
    <property type="entry name" value="Nonribosomal peptide synthetase, condensation domain"/>
    <property type="match status" value="1"/>
</dbReference>
<gene>
    <name evidence="6" type="primary">LOC115753916</name>
</gene>
<dbReference type="PANTHER" id="PTHR34375">
    <property type="entry name" value="GATA ZINC FINGER PROTEIN-RELATED"/>
    <property type="match status" value="1"/>
</dbReference>
<sequence length="490" mass="53979">MLKLRRKCEAQSHLLFRNPILLLLLSPMMSDQSPNEPLPEPATRPVGGTEYSWCRAVPGGTGITVLALLLAKPPDLSLLRNALHNLQKIHPILRSRMHFDPVANTFSFVIPSSPHLEIAPFDLSATSRILNDGDGDGADAARTTPFHRILEHEMSRNAWRDSGADVFHASLYHLSEDRWALGLRLHTAACDRATAAALLRELLLATGGGAEGRNGEEEEEANLGMEELIPSGKANKPFWARGMDMLGYSLNSFRLANLEFVEAEPPRCSQMVRLKMNREDTQKLVAGCKSREIELCGALAAAALIAAHASKQPADNKWEKYAVVTLVNCRPYLDPPLSVQQPGFYHSAILNTHDVCGSEKLWDLAKRTYTAFANAKSWNKHFTDMADLNFLMCKAIDNPGLTVSSSLRTAFVSVFEDTVVDKSSTLYEEIGVGDYIGCASVHGVGPSIAIFDTIRDGELDCACVYPSPLHSREQMQKLIDDMKRILAEAD</sequence>
<organism evidence="5 6">
    <name type="scientific">Rhodamnia argentea</name>
    <dbReference type="NCBI Taxonomy" id="178133"/>
    <lineage>
        <taxon>Eukaryota</taxon>
        <taxon>Viridiplantae</taxon>
        <taxon>Streptophyta</taxon>
        <taxon>Embryophyta</taxon>
        <taxon>Tracheophyta</taxon>
        <taxon>Spermatophyta</taxon>
        <taxon>Magnoliopsida</taxon>
        <taxon>eudicotyledons</taxon>
        <taxon>Gunneridae</taxon>
        <taxon>Pentapetalae</taxon>
        <taxon>rosids</taxon>
        <taxon>malvids</taxon>
        <taxon>Myrtales</taxon>
        <taxon>Myrtaceae</taxon>
        <taxon>Myrtoideae</taxon>
        <taxon>Myrteae</taxon>
        <taxon>Australasian group</taxon>
        <taxon>Rhodamnia</taxon>
    </lineage>
</organism>
<evidence type="ECO:0000259" key="4">
    <source>
        <dbReference type="Pfam" id="PF16911"/>
    </source>
</evidence>
<keyword evidence="2" id="KW-0012">Acyltransferase</keyword>
<feature type="domain" description="Phthiocerol/phthiodiolone dimycocerosyl transferase C-terminal" evidence="4">
    <location>
        <begin position="269"/>
        <end position="367"/>
    </location>
</feature>
<name>A0A8B8QQ93_9MYRT</name>
<evidence type="ECO:0000256" key="2">
    <source>
        <dbReference type="ARBA" id="ARBA00023315"/>
    </source>
</evidence>
<dbReference type="Pfam" id="PF16911">
    <property type="entry name" value="PapA_C"/>
    <property type="match status" value="1"/>
</dbReference>
<dbReference type="Gene3D" id="3.30.559.10">
    <property type="entry name" value="Chloramphenicol acetyltransferase-like domain"/>
    <property type="match status" value="1"/>
</dbReference>
<protein>
    <submittedName>
        <fullName evidence="6">Uncharacterized protein LOC115753916</fullName>
    </submittedName>
</protein>
<feature type="signal peptide" evidence="3">
    <location>
        <begin position="1"/>
        <end position="30"/>
    </location>
</feature>
<dbReference type="InterPro" id="IPR023213">
    <property type="entry name" value="CAT-like_dom_sf"/>
</dbReference>
<keyword evidence="1" id="KW-0808">Transferase</keyword>